<comment type="caution">
    <text evidence="1">The sequence shown here is derived from an EMBL/GenBank/DDBJ whole genome shotgun (WGS) entry which is preliminary data.</text>
</comment>
<keyword evidence="2" id="KW-1185">Reference proteome</keyword>
<evidence type="ECO:0008006" key="3">
    <source>
        <dbReference type="Google" id="ProtNLM"/>
    </source>
</evidence>
<reference evidence="1 2" key="1">
    <citation type="submission" date="2019-03" db="EMBL/GenBank/DDBJ databases">
        <title>Genomic Encyclopedia of Type Strains, Phase IV (KMG-IV): sequencing the most valuable type-strain genomes for metagenomic binning, comparative biology and taxonomic classification.</title>
        <authorList>
            <person name="Goeker M."/>
        </authorList>
    </citation>
    <scope>NUCLEOTIDE SEQUENCE [LARGE SCALE GENOMIC DNA]</scope>
    <source>
        <strain evidence="1 2">DSM 45934</strain>
    </source>
</reference>
<accession>A0A4V2S6F4</accession>
<dbReference type="Proteomes" id="UP000295680">
    <property type="component" value="Unassembled WGS sequence"/>
</dbReference>
<sequence>MKEHWKDEPDAHDYPAAHDYLTLVTAEPAATRLVDELKTAGLTHRKAKDILRASGLPLLPTDNVHVSKDLDKVKDGKALSPVLLVRGHTHPDLTARDDLVIADGYHRVCASHHLDENADIPCKLV</sequence>
<protein>
    <recommendedName>
        <fullName evidence="3">ParB-like nuclease family protein</fullName>
    </recommendedName>
</protein>
<proteinExistence type="predicted"/>
<evidence type="ECO:0000313" key="2">
    <source>
        <dbReference type="Proteomes" id="UP000295680"/>
    </source>
</evidence>
<organism evidence="1 2">
    <name type="scientific">Actinocrispum wychmicini</name>
    <dbReference type="NCBI Taxonomy" id="1213861"/>
    <lineage>
        <taxon>Bacteria</taxon>
        <taxon>Bacillati</taxon>
        <taxon>Actinomycetota</taxon>
        <taxon>Actinomycetes</taxon>
        <taxon>Pseudonocardiales</taxon>
        <taxon>Pseudonocardiaceae</taxon>
        <taxon>Actinocrispum</taxon>
    </lineage>
</organism>
<dbReference type="AlphaFoldDB" id="A0A4V2S6F4"/>
<evidence type="ECO:0000313" key="1">
    <source>
        <dbReference type="EMBL" id="TCO55850.1"/>
    </source>
</evidence>
<name>A0A4V2S6F4_9PSEU</name>
<dbReference type="EMBL" id="SLWS01000007">
    <property type="protein sequence ID" value="TCO55850.1"/>
    <property type="molecule type" value="Genomic_DNA"/>
</dbReference>
<dbReference type="RefSeq" id="WP_132121978.1">
    <property type="nucleotide sequence ID" value="NZ_SLWS01000007.1"/>
</dbReference>
<gene>
    <name evidence="1" type="ORF">EV192_107273</name>
</gene>
<dbReference type="OrthoDB" id="8539206at2"/>